<evidence type="ECO:0000313" key="2">
    <source>
        <dbReference type="Proteomes" id="UP000427769"/>
    </source>
</evidence>
<organism evidence="1 2">
    <name type="scientific">Desulfosarcina widdelii</name>
    <dbReference type="NCBI Taxonomy" id="947919"/>
    <lineage>
        <taxon>Bacteria</taxon>
        <taxon>Pseudomonadati</taxon>
        <taxon>Thermodesulfobacteriota</taxon>
        <taxon>Desulfobacteria</taxon>
        <taxon>Desulfobacterales</taxon>
        <taxon>Desulfosarcinaceae</taxon>
        <taxon>Desulfosarcina</taxon>
    </lineage>
</organism>
<dbReference type="Proteomes" id="UP000427769">
    <property type="component" value="Chromosome"/>
</dbReference>
<dbReference type="KEGG" id="dwd:DSCW_19550"/>
<accession>A0A5K7Z0V9</accession>
<name>A0A5K7Z0V9_9BACT</name>
<proteinExistence type="predicted"/>
<gene>
    <name evidence="1" type="ORF">DSCW_19550</name>
</gene>
<sequence length="72" mass="8286">MPRQSRIDAPGALYHLIIRGIEQKSIFKDDADRNEFIERFESIFSETSTPLAAISSNSHQYLFTISMRGKRP</sequence>
<protein>
    <recommendedName>
        <fullName evidence="3">Transposase IS200-like domain-containing protein</fullName>
    </recommendedName>
</protein>
<keyword evidence="2" id="KW-1185">Reference proteome</keyword>
<reference evidence="1 2" key="1">
    <citation type="submission" date="2019-11" db="EMBL/GenBank/DDBJ databases">
        <title>Comparative genomics of hydrocarbon-degrading Desulfosarcina strains.</title>
        <authorList>
            <person name="Watanabe M."/>
            <person name="Kojima H."/>
            <person name="Fukui M."/>
        </authorList>
    </citation>
    <scope>NUCLEOTIDE SEQUENCE [LARGE SCALE GENOMIC DNA]</scope>
    <source>
        <strain evidence="1 2">PP31</strain>
    </source>
</reference>
<dbReference type="AlphaFoldDB" id="A0A5K7Z0V9"/>
<dbReference type="EMBL" id="AP021875">
    <property type="protein sequence ID" value="BBO74538.1"/>
    <property type="molecule type" value="Genomic_DNA"/>
</dbReference>
<evidence type="ECO:0000313" key="1">
    <source>
        <dbReference type="EMBL" id="BBO74538.1"/>
    </source>
</evidence>
<evidence type="ECO:0008006" key="3">
    <source>
        <dbReference type="Google" id="ProtNLM"/>
    </source>
</evidence>
<dbReference type="RefSeq" id="WP_176603284.1">
    <property type="nucleotide sequence ID" value="NZ_AP021875.1"/>
</dbReference>